<reference evidence="12 13" key="1">
    <citation type="submission" date="2020-02" db="EMBL/GenBank/DDBJ databases">
        <title>Complete genome sequence of the novel Campylobacter species Candidatus Campylobacter infans.</title>
        <authorList>
            <person name="Duim B."/>
            <person name="Zomer A."/>
            <person name="van der Graaf L."/>
            <person name="Wagenaar J."/>
        </authorList>
    </citation>
    <scope>NUCLEOTIDE SEQUENCE [LARGE SCALE GENOMIC DNA]</scope>
    <source>
        <strain evidence="12 13">19S00001</strain>
    </source>
</reference>
<dbReference type="RefSeq" id="WP_178697370.1">
    <property type="nucleotide sequence ID" value="NZ_CP049075.1"/>
</dbReference>
<dbReference type="NCBIfam" id="TIGR00187">
    <property type="entry name" value="ribE"/>
    <property type="match status" value="1"/>
</dbReference>
<dbReference type="InterPro" id="IPR001783">
    <property type="entry name" value="Lumazine-bd"/>
</dbReference>
<evidence type="ECO:0000313" key="12">
    <source>
        <dbReference type="EMBL" id="QLI05902.1"/>
    </source>
</evidence>
<dbReference type="PIRSF" id="PIRSF000498">
    <property type="entry name" value="Riboflavin_syn_A"/>
    <property type="match status" value="1"/>
</dbReference>
<feature type="repeat" description="Lumazine-binding" evidence="10">
    <location>
        <begin position="90"/>
        <end position="186"/>
    </location>
</feature>
<keyword evidence="8" id="KW-0677">Repeat</keyword>
<evidence type="ECO:0000256" key="5">
    <source>
        <dbReference type="ARBA" id="ARBA00013950"/>
    </source>
</evidence>
<comment type="function">
    <text evidence="2">Catalyzes the dismutation of two molecules of 6,7-dimethyl-8-ribityllumazine, resulting in the formation of riboflavin and 5-amino-6-(D-ribitylamino)uracil.</text>
</comment>
<evidence type="ECO:0000256" key="8">
    <source>
        <dbReference type="ARBA" id="ARBA00022737"/>
    </source>
</evidence>
<protein>
    <recommendedName>
        <fullName evidence="5 9">Riboflavin synthase</fullName>
        <ecNumber evidence="4 9">2.5.1.9</ecNumber>
    </recommendedName>
</protein>
<dbReference type="Proteomes" id="UP000509414">
    <property type="component" value="Chromosome"/>
</dbReference>
<evidence type="ECO:0000256" key="1">
    <source>
        <dbReference type="ARBA" id="ARBA00000968"/>
    </source>
</evidence>
<dbReference type="InterPro" id="IPR017938">
    <property type="entry name" value="Riboflavin_synthase-like_b-brl"/>
</dbReference>
<comment type="catalytic activity">
    <reaction evidence="1">
        <text>2 6,7-dimethyl-8-(1-D-ribityl)lumazine + H(+) = 5-amino-6-(D-ribitylamino)uracil + riboflavin</text>
        <dbReference type="Rhea" id="RHEA:20772"/>
        <dbReference type="ChEBI" id="CHEBI:15378"/>
        <dbReference type="ChEBI" id="CHEBI:15934"/>
        <dbReference type="ChEBI" id="CHEBI:57986"/>
        <dbReference type="ChEBI" id="CHEBI:58201"/>
        <dbReference type="EC" id="2.5.1.9"/>
    </reaction>
</comment>
<dbReference type="InterPro" id="IPR023366">
    <property type="entry name" value="ATP_synth_asu-like_sf"/>
</dbReference>
<evidence type="ECO:0000256" key="3">
    <source>
        <dbReference type="ARBA" id="ARBA00004887"/>
    </source>
</evidence>
<dbReference type="NCBIfam" id="NF006767">
    <property type="entry name" value="PRK09289.1"/>
    <property type="match status" value="1"/>
</dbReference>
<feature type="repeat" description="Lumazine-binding" evidence="10">
    <location>
        <begin position="1"/>
        <end position="89"/>
    </location>
</feature>
<accession>A0A7H9CIW1</accession>
<dbReference type="EMBL" id="CP049075">
    <property type="protein sequence ID" value="QLI05902.1"/>
    <property type="molecule type" value="Genomic_DNA"/>
</dbReference>
<dbReference type="EC" id="2.5.1.9" evidence="4 9"/>
<sequence length="212" mass="23796">MFNGLIRTLGRSLDFDGKRLLIASDLKASLGDSIAVNGACLSVVEIQNNAFVVELSSQSAKVLALENYKPGELLHLEEALKFGEKIHGHLMQGHIDALGRIERINKLDVGVDFFIELPLEIMELMAHKGSVGVDGISLTISAVYERGIGLSIIPITLKDTLFSHYKLNRRVHIESDLFAKYTKQILKFQNLEPKNQQNKLTWDEAELYTRMF</sequence>
<dbReference type="Pfam" id="PF00677">
    <property type="entry name" value="Lum_binding"/>
    <property type="match status" value="2"/>
</dbReference>
<evidence type="ECO:0000256" key="6">
    <source>
        <dbReference type="ARBA" id="ARBA00022619"/>
    </source>
</evidence>
<proteinExistence type="predicted"/>
<keyword evidence="6" id="KW-0686">Riboflavin biosynthesis</keyword>
<keyword evidence="7 12" id="KW-0808">Transferase</keyword>
<evidence type="ECO:0000313" key="13">
    <source>
        <dbReference type="Proteomes" id="UP000509414"/>
    </source>
</evidence>
<dbReference type="CDD" id="cd00402">
    <property type="entry name" value="Riboflavin_synthase_like"/>
    <property type="match status" value="1"/>
</dbReference>
<dbReference type="PROSITE" id="PS51177">
    <property type="entry name" value="LUMAZINE_BIND"/>
    <property type="match status" value="2"/>
</dbReference>
<evidence type="ECO:0000256" key="9">
    <source>
        <dbReference type="NCBIfam" id="TIGR00187"/>
    </source>
</evidence>
<evidence type="ECO:0000256" key="7">
    <source>
        <dbReference type="ARBA" id="ARBA00022679"/>
    </source>
</evidence>
<dbReference type="AlphaFoldDB" id="A0A7H9CIW1"/>
<dbReference type="GO" id="GO:0009231">
    <property type="term" value="P:riboflavin biosynthetic process"/>
    <property type="evidence" value="ECO:0007669"/>
    <property type="project" value="UniProtKB-KW"/>
</dbReference>
<gene>
    <name evidence="12" type="primary">ribE</name>
    <name evidence="12" type="ORF">CINF_1419</name>
</gene>
<dbReference type="InterPro" id="IPR026017">
    <property type="entry name" value="Lumazine-bd_dom"/>
</dbReference>
<feature type="domain" description="Lumazine-binding" evidence="11">
    <location>
        <begin position="90"/>
        <end position="186"/>
    </location>
</feature>
<evidence type="ECO:0000256" key="2">
    <source>
        <dbReference type="ARBA" id="ARBA00002803"/>
    </source>
</evidence>
<evidence type="ECO:0000259" key="11">
    <source>
        <dbReference type="PROSITE" id="PS51177"/>
    </source>
</evidence>
<dbReference type="PANTHER" id="PTHR21098">
    <property type="entry name" value="RIBOFLAVIN SYNTHASE ALPHA CHAIN"/>
    <property type="match status" value="1"/>
</dbReference>
<evidence type="ECO:0000256" key="4">
    <source>
        <dbReference type="ARBA" id="ARBA00012827"/>
    </source>
</evidence>
<dbReference type="GO" id="GO:0004746">
    <property type="term" value="F:riboflavin synthase activity"/>
    <property type="evidence" value="ECO:0007669"/>
    <property type="project" value="UniProtKB-UniRule"/>
</dbReference>
<organism evidence="12 13">
    <name type="scientific">Candidatus Campylobacter infans</name>
    <dbReference type="NCBI Taxonomy" id="2561898"/>
    <lineage>
        <taxon>Bacteria</taxon>
        <taxon>Pseudomonadati</taxon>
        <taxon>Campylobacterota</taxon>
        <taxon>Epsilonproteobacteria</taxon>
        <taxon>Campylobacterales</taxon>
        <taxon>Campylobacteraceae</taxon>
        <taxon>Campylobacter</taxon>
    </lineage>
</organism>
<keyword evidence="13" id="KW-1185">Reference proteome</keyword>
<dbReference type="SUPFAM" id="SSF63380">
    <property type="entry name" value="Riboflavin synthase domain-like"/>
    <property type="match status" value="2"/>
</dbReference>
<feature type="domain" description="Lumazine-binding" evidence="11">
    <location>
        <begin position="1"/>
        <end position="89"/>
    </location>
</feature>
<evidence type="ECO:0000256" key="10">
    <source>
        <dbReference type="PROSITE-ProRule" id="PRU00524"/>
    </source>
</evidence>
<dbReference type="Gene3D" id="2.40.30.20">
    <property type="match status" value="2"/>
</dbReference>
<dbReference type="KEGG" id="cinf:CINF_1419"/>
<comment type="pathway">
    <text evidence="3">Cofactor biosynthesis; riboflavin biosynthesis; riboflavin from 2-hydroxy-3-oxobutyl phosphate and 5-amino-6-(D-ribitylamino)uracil: step 2/2.</text>
</comment>
<name>A0A7H9CIW1_9BACT</name>
<dbReference type="PANTHER" id="PTHR21098:SF12">
    <property type="entry name" value="RIBOFLAVIN SYNTHASE"/>
    <property type="match status" value="1"/>
</dbReference>